<dbReference type="GO" id="GO:0051301">
    <property type="term" value="P:cell division"/>
    <property type="evidence" value="ECO:0007669"/>
    <property type="project" value="UniProtKB-KW"/>
</dbReference>
<keyword evidence="2" id="KW-0132">Cell division</keyword>
<feature type="compositionally biased region" description="Polar residues" evidence="5">
    <location>
        <begin position="1308"/>
        <end position="1361"/>
    </location>
</feature>
<feature type="domain" description="PDZ" evidence="6">
    <location>
        <begin position="479"/>
        <end position="564"/>
    </location>
</feature>
<name>A0A8D8YEZ3_9HEMI</name>
<feature type="compositionally biased region" description="Polar residues" evidence="5">
    <location>
        <begin position="1643"/>
        <end position="1652"/>
    </location>
</feature>
<evidence type="ECO:0000313" key="7">
    <source>
        <dbReference type="EMBL" id="CAG6727387.1"/>
    </source>
</evidence>
<dbReference type="GO" id="GO:0043296">
    <property type="term" value="C:apical junction complex"/>
    <property type="evidence" value="ECO:0007669"/>
    <property type="project" value="TreeGrafter"/>
</dbReference>
<feature type="compositionally biased region" description="Basic and acidic residues" evidence="5">
    <location>
        <begin position="1559"/>
        <end position="1568"/>
    </location>
</feature>
<feature type="region of interest" description="Disordered" evidence="5">
    <location>
        <begin position="578"/>
        <end position="602"/>
    </location>
</feature>
<feature type="compositionally biased region" description="Low complexity" evidence="5">
    <location>
        <begin position="1270"/>
        <end position="1307"/>
    </location>
</feature>
<feature type="compositionally biased region" description="Polar residues" evidence="5">
    <location>
        <begin position="277"/>
        <end position="291"/>
    </location>
</feature>
<dbReference type="PANTHER" id="PTHR16484:SF17">
    <property type="entry name" value="BAZOOKA, ISOFORM B"/>
    <property type="match status" value="1"/>
</dbReference>
<feature type="compositionally biased region" description="Polar residues" evidence="5">
    <location>
        <begin position="1482"/>
        <end position="1492"/>
    </location>
</feature>
<organism evidence="7">
    <name type="scientific">Cacopsylla melanoneura</name>
    <dbReference type="NCBI Taxonomy" id="428564"/>
    <lineage>
        <taxon>Eukaryota</taxon>
        <taxon>Metazoa</taxon>
        <taxon>Ecdysozoa</taxon>
        <taxon>Arthropoda</taxon>
        <taxon>Hexapoda</taxon>
        <taxon>Insecta</taxon>
        <taxon>Pterygota</taxon>
        <taxon>Neoptera</taxon>
        <taxon>Paraneoptera</taxon>
        <taxon>Hemiptera</taxon>
        <taxon>Sternorrhyncha</taxon>
        <taxon>Psylloidea</taxon>
        <taxon>Psyllidae</taxon>
        <taxon>Psyllinae</taxon>
        <taxon>Cacopsylla</taxon>
    </lineage>
</organism>
<evidence type="ECO:0000256" key="5">
    <source>
        <dbReference type="SAM" id="MobiDB-lite"/>
    </source>
</evidence>
<feature type="region of interest" description="Disordered" evidence="5">
    <location>
        <begin position="1260"/>
        <end position="1503"/>
    </location>
</feature>
<dbReference type="Gene3D" id="3.10.20.90">
    <property type="entry name" value="Phosphatidylinositol 3-kinase Catalytic Subunit, Chain A, domain 1"/>
    <property type="match status" value="1"/>
</dbReference>
<feature type="compositionally biased region" description="Polar residues" evidence="5">
    <location>
        <begin position="845"/>
        <end position="855"/>
    </location>
</feature>
<dbReference type="PANTHER" id="PTHR16484">
    <property type="entry name" value="PARTITIONING DEFECTIVE 3 RELATED"/>
    <property type="match status" value="1"/>
</dbReference>
<dbReference type="CDD" id="cd23059">
    <property type="entry name" value="PDZ3_Par3-like"/>
    <property type="match status" value="1"/>
</dbReference>
<dbReference type="GO" id="GO:0000226">
    <property type="term" value="P:microtubule cytoskeleton organization"/>
    <property type="evidence" value="ECO:0007669"/>
    <property type="project" value="TreeGrafter"/>
</dbReference>
<dbReference type="EMBL" id="HBUF01373904">
    <property type="protein sequence ID" value="CAG6727387.1"/>
    <property type="molecule type" value="Transcribed_RNA"/>
</dbReference>
<feature type="region of interest" description="Disordered" evidence="5">
    <location>
        <begin position="1613"/>
        <end position="1654"/>
    </location>
</feature>
<feature type="compositionally biased region" description="Polar residues" evidence="5">
    <location>
        <begin position="1422"/>
        <end position="1432"/>
    </location>
</feature>
<feature type="compositionally biased region" description="Polar residues" evidence="5">
    <location>
        <begin position="1406"/>
        <end position="1415"/>
    </location>
</feature>
<dbReference type="GO" id="GO:0045197">
    <property type="term" value="P:establishment or maintenance of epithelial cell apical/basal polarity"/>
    <property type="evidence" value="ECO:0007669"/>
    <property type="project" value="TreeGrafter"/>
</dbReference>
<feature type="compositionally biased region" description="Low complexity" evidence="5">
    <location>
        <begin position="974"/>
        <end position="988"/>
    </location>
</feature>
<feature type="compositionally biased region" description="Polar residues" evidence="5">
    <location>
        <begin position="1625"/>
        <end position="1635"/>
    </location>
</feature>
<feature type="region of interest" description="Disordered" evidence="5">
    <location>
        <begin position="1201"/>
        <end position="1227"/>
    </location>
</feature>
<feature type="compositionally biased region" description="Basic and acidic residues" evidence="5">
    <location>
        <begin position="1008"/>
        <end position="1020"/>
    </location>
</feature>
<dbReference type="GO" id="GO:0008104">
    <property type="term" value="P:intracellular protein localization"/>
    <property type="evidence" value="ECO:0007669"/>
    <property type="project" value="TreeGrafter"/>
</dbReference>
<feature type="region of interest" description="Disordered" evidence="5">
    <location>
        <begin position="80"/>
        <end position="110"/>
    </location>
</feature>
<accession>A0A8D8YEZ3</accession>
<dbReference type="GO" id="GO:0007155">
    <property type="term" value="P:cell adhesion"/>
    <property type="evidence" value="ECO:0007669"/>
    <property type="project" value="TreeGrafter"/>
</dbReference>
<feature type="compositionally biased region" description="Polar residues" evidence="5">
    <location>
        <begin position="948"/>
        <end position="961"/>
    </location>
</feature>
<feature type="compositionally biased region" description="Low complexity" evidence="5">
    <location>
        <begin position="1362"/>
        <end position="1372"/>
    </location>
</feature>
<dbReference type="GO" id="GO:0051660">
    <property type="term" value="P:establishment of centrosome localization"/>
    <property type="evidence" value="ECO:0007669"/>
    <property type="project" value="TreeGrafter"/>
</dbReference>
<feature type="domain" description="PDZ" evidence="6">
    <location>
        <begin position="659"/>
        <end position="766"/>
    </location>
</feature>
<feature type="compositionally biased region" description="Polar residues" evidence="5">
    <location>
        <begin position="811"/>
        <end position="838"/>
    </location>
</feature>
<dbReference type="SMART" id="SM00228">
    <property type="entry name" value="PDZ"/>
    <property type="match status" value="3"/>
</dbReference>
<protein>
    <submittedName>
        <fullName evidence="7">Partitioning defective 3 homolog</fullName>
    </submittedName>
</protein>
<feature type="compositionally biased region" description="Polar residues" evidence="5">
    <location>
        <begin position="676"/>
        <end position="687"/>
    </location>
</feature>
<sequence>MKVTVCFGPVKVIVPCGDGEILVKDLIRRAITRYKKATGKSGDTWVAVHSLQSQSDGGILDPDDKLNDVADDREQIIANFEDGDGPHHHAGGDGASGSSVGTGSPDIFQDGKYRTDIEVTNEQIASGVPVSLHVRRGSEPALNIPNGISNGHMVGPPPITDVNQSKRWSAAAPSLDDQPPLHRKNELKVSNGYSSSKWGGRYPDEEDELPLRHTFSREGSNRLSMQFLGESPGGFRWTEAMERLNSLPGKTVPVQNGGHKTSFSLPRENKRKEPLGQANSNPPSCATSPGTVLGTDNKSYAKSEFVILVLDHRSLGLHVVPDYDPLGKERGLLITGIEDGSPAAKNGRLALFDRIVEINGRNLLDLSVDRMQEIFRDSLKGHELRLRIVKYLHEPNFRRPTGGGGAFSSTQPPQPVFPHNKENSHTAVMVQAGEERNSGSSKIATVSPTKKISSAPAAGTSTTATLMAANTRKIGKKYEIELTKGSFGLGFKITTRDNPAGGYCPIYVKNILPKGAAVEDGRLKPGDRLLSVNNIDLTGRTQPEVAELLRNTPMGSRVTIVVSRQEVVEDVRTASPRTVEVDAHNQSLDLNSSSGGLNGGDLVSSSPLNKSIGINTTDSLFKQHSSQFDRHSSSNSSQESKLDESLVFPWKSKEILQFDIPVHDTEKAGLGVSVKGKTTANTSGGSNDRSHGGERSHGSERSNGGDRGSLNSSTSTDLGIFIKSVLHGGAASRDGRLRTNDQLLSVNGISLLGKSNTTAMETLRRAMLQSDGPVPGIISIAVARKLPSPPPSRHARNNSSSSLLNSDNSSKTQSIDNSSKDSLNTPDNSGTSENSDNTVIFLPYNNKNTESNSGRNPVLERLTGVIASPPYSVLTGNTASSPSFSPPYNVHSGLRNESYYKATHQQTMLIMNNSGADSNLTSPTVNQSPGEMVIIEEDPPPPNPPPSGQSKSSTNSQNTPEPSTPILPPNPRGSTSSTATVTDVTYDSQLSLDDPAGFSRDAFGRQSMSEKRHATLDAKSTDTYQRTKKAREEREKQLSDGALVRGISAESIPFSDHNESLPKHQLGPSLGMKKSSSLESLQTMVQEIQMAEDNATYRNAQGVIRVIRGRGCNESFRAAVDRSYEAPLSLNEIRMDTLAEDDGEPGHFGPRQSSLHSTLDAKLVKAQQAHKKKPGLLKGIGWNMFRFGKHRKPADLVSAAPASHLGISPHRELNPDEADEQEKEDARKLMREEQERLQEKYRVHANQRPGDHHQLAQTHREVNRGGGGDSNPNDSGNNRSDHTTSMNGSHNHSNNSGHHSKHNLSNGLHSNQKGPHSNYNHNQSNGPLNQSNGPHSHSIGQHSQNSGPHSHSNGPYSNGPYNNHNHSQSPHNQTHEKKSDNNGNTAGPELPERPGDLNKSREQRDIPQQQHQQFGSRDREGSYSSTNSNSEGHASRTERIQQLRAQHQRRHMERKGHYPLDEREEHYEEVLRQQRLEPPSNEPTYDSHNNALVNRPGSRTGITDPNRFSHYVNYQEIQQHLNTEVKRRKKRKDVVSVIPVVYASYQDDESRRQQHYHSQRRDPRESNHRPVSNFYEYESVQVMMRSQGANPIYDHSNSLPRRNDLPNIHGMSPQSGGGYSPNARAYQNHTPPNSHYNHRMSMYSPTSGNKQPQAHYRNSIHGVTPDYKSKQGPFVTQVTIRDHQAIPNGPKV</sequence>
<feature type="compositionally biased region" description="Basic and acidic residues" evidence="5">
    <location>
        <begin position="1455"/>
        <end position="1475"/>
    </location>
</feature>
<evidence type="ECO:0000259" key="6">
    <source>
        <dbReference type="PROSITE" id="PS50106"/>
    </source>
</evidence>
<evidence type="ECO:0000256" key="2">
    <source>
        <dbReference type="ARBA" id="ARBA00022618"/>
    </source>
</evidence>
<dbReference type="InterPro" id="IPR001478">
    <property type="entry name" value="PDZ"/>
</dbReference>
<dbReference type="GO" id="GO:0035091">
    <property type="term" value="F:phosphatidylinositol binding"/>
    <property type="evidence" value="ECO:0007669"/>
    <property type="project" value="TreeGrafter"/>
</dbReference>
<feature type="region of interest" description="Disordered" evidence="5">
    <location>
        <begin position="932"/>
        <end position="1078"/>
    </location>
</feature>
<dbReference type="InterPro" id="IPR036034">
    <property type="entry name" value="PDZ_sf"/>
</dbReference>
<dbReference type="CDD" id="cd23058">
    <property type="entry name" value="PDZ2_Par3-like"/>
    <property type="match status" value="1"/>
</dbReference>
<proteinExistence type="inferred from homology"/>
<feature type="domain" description="PDZ" evidence="6">
    <location>
        <begin position="305"/>
        <end position="390"/>
    </location>
</feature>
<dbReference type="GO" id="GO:0030010">
    <property type="term" value="P:establishment of cell polarity"/>
    <property type="evidence" value="ECO:0007669"/>
    <property type="project" value="TreeGrafter"/>
</dbReference>
<keyword evidence="4" id="KW-0131">Cell cycle</keyword>
<feature type="region of interest" description="Disordered" evidence="5">
    <location>
        <begin position="1546"/>
        <end position="1571"/>
    </location>
</feature>
<dbReference type="InterPro" id="IPR052213">
    <property type="entry name" value="PAR3"/>
</dbReference>
<dbReference type="GO" id="GO:0005938">
    <property type="term" value="C:cell cortex"/>
    <property type="evidence" value="ECO:0007669"/>
    <property type="project" value="TreeGrafter"/>
</dbReference>
<evidence type="ECO:0000256" key="1">
    <source>
        <dbReference type="ARBA" id="ARBA00005358"/>
    </source>
</evidence>
<dbReference type="Pfam" id="PF00595">
    <property type="entry name" value="PDZ"/>
    <property type="match status" value="3"/>
</dbReference>
<dbReference type="GO" id="GO:0005912">
    <property type="term" value="C:adherens junction"/>
    <property type="evidence" value="ECO:0007669"/>
    <property type="project" value="TreeGrafter"/>
</dbReference>
<comment type="similarity">
    <text evidence="1">Belongs to the PAR3 family.</text>
</comment>
<reference evidence="7" key="1">
    <citation type="submission" date="2021-05" db="EMBL/GenBank/DDBJ databases">
        <authorList>
            <person name="Alioto T."/>
            <person name="Alioto T."/>
            <person name="Gomez Garrido J."/>
        </authorList>
    </citation>
    <scope>NUCLEOTIDE SEQUENCE</scope>
</reference>
<feature type="compositionally biased region" description="Basic and acidic residues" evidence="5">
    <location>
        <begin position="688"/>
        <end position="704"/>
    </location>
</feature>
<dbReference type="GO" id="GO:0016324">
    <property type="term" value="C:apical plasma membrane"/>
    <property type="evidence" value="ECO:0007669"/>
    <property type="project" value="TreeGrafter"/>
</dbReference>
<feature type="compositionally biased region" description="Low complexity" evidence="5">
    <location>
        <begin position="587"/>
        <end position="602"/>
    </location>
</feature>
<feature type="region of interest" description="Disordered" evidence="5">
    <location>
        <begin position="248"/>
        <end position="291"/>
    </location>
</feature>
<dbReference type="Gene3D" id="2.30.42.10">
    <property type="match status" value="3"/>
</dbReference>
<dbReference type="FunFam" id="2.30.42.10:FF:000011">
    <property type="entry name" value="partitioning defective 3 homolog isoform X1"/>
    <property type="match status" value="1"/>
</dbReference>
<feature type="region of interest" description="Disordered" evidence="5">
    <location>
        <begin position="784"/>
        <end position="856"/>
    </location>
</feature>
<feature type="compositionally biased region" description="Low complexity" evidence="5">
    <location>
        <begin position="96"/>
        <end position="105"/>
    </location>
</feature>
<dbReference type="SUPFAM" id="SSF50156">
    <property type="entry name" value="PDZ domain-like"/>
    <property type="match status" value="3"/>
</dbReference>
<dbReference type="PROSITE" id="PS50106">
    <property type="entry name" value="PDZ"/>
    <property type="match status" value="3"/>
</dbReference>
<feature type="region of interest" description="Disordered" evidence="5">
    <location>
        <begin position="671"/>
        <end position="712"/>
    </location>
</feature>
<feature type="compositionally biased region" description="Basic and acidic residues" evidence="5">
    <location>
        <begin position="1390"/>
        <end position="1405"/>
    </location>
</feature>
<dbReference type="Pfam" id="PF12053">
    <property type="entry name" value="Par3_HAL_N_term"/>
    <property type="match status" value="1"/>
</dbReference>
<feature type="region of interest" description="Disordered" evidence="5">
    <location>
        <begin position="623"/>
        <end position="642"/>
    </location>
</feature>
<feature type="compositionally biased region" description="Pro residues" evidence="5">
    <location>
        <begin position="962"/>
        <end position="971"/>
    </location>
</feature>
<evidence type="ECO:0000256" key="3">
    <source>
        <dbReference type="ARBA" id="ARBA00022737"/>
    </source>
</evidence>
<evidence type="ECO:0000256" key="4">
    <source>
        <dbReference type="ARBA" id="ARBA00023306"/>
    </source>
</evidence>
<keyword evidence="3" id="KW-0677">Repeat</keyword>
<dbReference type="InterPro" id="IPR021922">
    <property type="entry name" value="Par3/HAL_N"/>
</dbReference>
<feature type="compositionally biased region" description="Low complexity" evidence="5">
    <location>
        <begin position="797"/>
        <end position="810"/>
    </location>
</feature>